<sequence length="170" mass="17662">MTGPATPQMPGDTFRLGMRRLAGAVCLVTASENGQDAGLVATAVSSVSAEPPTLLVCVNRSASAWPVIERSGVFCVSVLGHAALPLVGQFSAPDRRDERFSTGSWQRLGGGTPAPEGALAVFDCAVAQIVPWHSHSIILGAVRGVTLTESADAPLLYMDRGFHRLAALPA</sequence>
<keyword evidence="4" id="KW-1185">Reference proteome</keyword>
<evidence type="ECO:0000313" key="3">
    <source>
        <dbReference type="EMBL" id="PXW55322.1"/>
    </source>
</evidence>
<dbReference type="EMBL" id="QJJK01000010">
    <property type="protein sequence ID" value="PXW55322.1"/>
    <property type="molecule type" value="Genomic_DNA"/>
</dbReference>
<feature type="domain" description="Flavin reductase like" evidence="2">
    <location>
        <begin position="18"/>
        <end position="164"/>
    </location>
</feature>
<dbReference type="PANTHER" id="PTHR30466">
    <property type="entry name" value="FLAVIN REDUCTASE"/>
    <property type="match status" value="1"/>
</dbReference>
<gene>
    <name evidence="3" type="ORF">C7450_110261</name>
</gene>
<reference evidence="3 4" key="1">
    <citation type="submission" date="2018-05" db="EMBL/GenBank/DDBJ databases">
        <title>Genomic Encyclopedia of Type Strains, Phase IV (KMG-IV): sequencing the most valuable type-strain genomes for metagenomic binning, comparative biology and taxonomic classification.</title>
        <authorList>
            <person name="Goeker M."/>
        </authorList>
    </citation>
    <scope>NUCLEOTIDE SEQUENCE [LARGE SCALE GENOMIC DNA]</scope>
    <source>
        <strain evidence="3 4">DSM 6462</strain>
    </source>
</reference>
<proteinExistence type="predicted"/>
<protein>
    <submittedName>
        <fullName evidence="3">Flavin reductase</fullName>
    </submittedName>
</protein>
<dbReference type="InterPro" id="IPR002563">
    <property type="entry name" value="Flavin_Rdtase-like_dom"/>
</dbReference>
<dbReference type="GO" id="GO:0010181">
    <property type="term" value="F:FMN binding"/>
    <property type="evidence" value="ECO:0007669"/>
    <property type="project" value="InterPro"/>
</dbReference>
<dbReference type="InterPro" id="IPR012349">
    <property type="entry name" value="Split_barrel_FMN-bd"/>
</dbReference>
<keyword evidence="1" id="KW-0560">Oxidoreductase</keyword>
<evidence type="ECO:0000256" key="1">
    <source>
        <dbReference type="ARBA" id="ARBA00023002"/>
    </source>
</evidence>
<organism evidence="3 4">
    <name type="scientific">Chelatococcus asaccharovorans</name>
    <dbReference type="NCBI Taxonomy" id="28210"/>
    <lineage>
        <taxon>Bacteria</taxon>
        <taxon>Pseudomonadati</taxon>
        <taxon>Pseudomonadota</taxon>
        <taxon>Alphaproteobacteria</taxon>
        <taxon>Hyphomicrobiales</taxon>
        <taxon>Chelatococcaceae</taxon>
        <taxon>Chelatococcus</taxon>
    </lineage>
</organism>
<dbReference type="SMART" id="SM00903">
    <property type="entry name" value="Flavin_Reduct"/>
    <property type="match status" value="1"/>
</dbReference>
<dbReference type="Proteomes" id="UP000248021">
    <property type="component" value="Unassembled WGS sequence"/>
</dbReference>
<comment type="caution">
    <text evidence="3">The sequence shown here is derived from an EMBL/GenBank/DDBJ whole genome shotgun (WGS) entry which is preliminary data.</text>
</comment>
<dbReference type="RefSeq" id="WP_210206517.1">
    <property type="nucleotide sequence ID" value="NZ_JAHBRY010000003.1"/>
</dbReference>
<accession>A0A2V3TZI9</accession>
<dbReference type="SUPFAM" id="SSF50475">
    <property type="entry name" value="FMN-binding split barrel"/>
    <property type="match status" value="1"/>
</dbReference>
<name>A0A2V3TZI9_9HYPH</name>
<evidence type="ECO:0000313" key="4">
    <source>
        <dbReference type="Proteomes" id="UP000248021"/>
    </source>
</evidence>
<evidence type="ECO:0000259" key="2">
    <source>
        <dbReference type="SMART" id="SM00903"/>
    </source>
</evidence>
<dbReference type="AlphaFoldDB" id="A0A2V3TZI9"/>
<dbReference type="PANTHER" id="PTHR30466:SF1">
    <property type="entry name" value="FMN REDUCTASE (NADH) RUTF"/>
    <property type="match status" value="1"/>
</dbReference>
<dbReference type="Pfam" id="PF01613">
    <property type="entry name" value="Flavin_Reduct"/>
    <property type="match status" value="1"/>
</dbReference>
<dbReference type="GO" id="GO:0042602">
    <property type="term" value="F:riboflavin reductase (NADPH) activity"/>
    <property type="evidence" value="ECO:0007669"/>
    <property type="project" value="TreeGrafter"/>
</dbReference>
<dbReference type="Gene3D" id="2.30.110.10">
    <property type="entry name" value="Electron Transport, Fmn-binding Protein, Chain A"/>
    <property type="match status" value="1"/>
</dbReference>
<dbReference type="InterPro" id="IPR050268">
    <property type="entry name" value="NADH-dep_flavin_reductase"/>
</dbReference>